<dbReference type="STRING" id="1409788.NC99_32990"/>
<dbReference type="OrthoDB" id="8418771at2"/>
<evidence type="ECO:0000313" key="2">
    <source>
        <dbReference type="Proteomes" id="UP000036958"/>
    </source>
</evidence>
<accession>A0A0L8V625</accession>
<dbReference type="EMBL" id="LGIA01000176">
    <property type="protein sequence ID" value="KOH43803.1"/>
    <property type="molecule type" value="Genomic_DNA"/>
</dbReference>
<organism evidence="1 2">
    <name type="scientific">Sunxiuqinia dokdonensis</name>
    <dbReference type="NCBI Taxonomy" id="1409788"/>
    <lineage>
        <taxon>Bacteria</taxon>
        <taxon>Pseudomonadati</taxon>
        <taxon>Bacteroidota</taxon>
        <taxon>Bacteroidia</taxon>
        <taxon>Marinilabiliales</taxon>
        <taxon>Prolixibacteraceae</taxon>
        <taxon>Sunxiuqinia</taxon>
    </lineage>
</organism>
<evidence type="ECO:0000313" key="1">
    <source>
        <dbReference type="EMBL" id="KOH43803.1"/>
    </source>
</evidence>
<comment type="caution">
    <text evidence="1">The sequence shown here is derived from an EMBL/GenBank/DDBJ whole genome shotgun (WGS) entry which is preliminary data.</text>
</comment>
<keyword evidence="2" id="KW-1185">Reference proteome</keyword>
<evidence type="ECO:0008006" key="3">
    <source>
        <dbReference type="Google" id="ProtNLM"/>
    </source>
</evidence>
<gene>
    <name evidence="1" type="ORF">NC99_32990</name>
</gene>
<dbReference type="AlphaFoldDB" id="A0A0L8V625"/>
<proteinExistence type="predicted"/>
<sequence length="106" mass="12269">MNRNNQYSTLVEAIENLVRRGYTHNYRVNQYGQLEESKTVHYLPSEVELHEFHRFEGETNPSDMSIVYAVKTKSGNKGTVVDSYGVDGSEVTSKFMNNIEQRQFDD</sequence>
<dbReference type="RefSeq" id="WP_053185414.1">
    <property type="nucleotide sequence ID" value="NZ_LGIA01000176.1"/>
</dbReference>
<protein>
    <recommendedName>
        <fullName evidence="3">Phosphoribosylpyrophosphate synthetase</fullName>
    </recommendedName>
</protein>
<reference evidence="2" key="1">
    <citation type="submission" date="2015-07" db="EMBL/GenBank/DDBJ databases">
        <title>Genome sequencing of Sunxiuqinia dokdonensis strain SK.</title>
        <authorList>
            <person name="Ahn S."/>
            <person name="Kim B.-C."/>
        </authorList>
    </citation>
    <scope>NUCLEOTIDE SEQUENCE [LARGE SCALE GENOMIC DNA]</scope>
    <source>
        <strain evidence="2">SK</strain>
    </source>
</reference>
<name>A0A0L8V625_9BACT</name>
<dbReference type="Proteomes" id="UP000036958">
    <property type="component" value="Unassembled WGS sequence"/>
</dbReference>